<feature type="region of interest" description="Disordered" evidence="2">
    <location>
        <begin position="18"/>
        <end position="37"/>
    </location>
</feature>
<evidence type="ECO:0000256" key="1">
    <source>
        <dbReference type="SAM" id="Coils"/>
    </source>
</evidence>
<dbReference type="InterPro" id="IPR036390">
    <property type="entry name" value="WH_DNA-bd_sf"/>
</dbReference>
<dbReference type="InterPro" id="IPR027395">
    <property type="entry name" value="WH_DNA-bd_dom"/>
</dbReference>
<dbReference type="PROSITE" id="PS50112">
    <property type="entry name" value="PAS"/>
    <property type="match status" value="1"/>
</dbReference>
<proteinExistence type="predicted"/>
<dbReference type="KEGG" id="cpb:Cphamn1_1018"/>
<dbReference type="NCBIfam" id="TIGR00229">
    <property type="entry name" value="sensory_box"/>
    <property type="match status" value="1"/>
</dbReference>
<dbReference type="SUPFAM" id="SSF46785">
    <property type="entry name" value="Winged helix' DNA-binding domain"/>
    <property type="match status" value="1"/>
</dbReference>
<keyword evidence="1" id="KW-0175">Coiled coil</keyword>
<dbReference type="OrthoDB" id="9800369at2"/>
<dbReference type="Gene3D" id="3.30.450.20">
    <property type="entry name" value="PAS domain"/>
    <property type="match status" value="1"/>
</dbReference>
<dbReference type="CDD" id="cd00130">
    <property type="entry name" value="PAS"/>
    <property type="match status" value="1"/>
</dbReference>
<dbReference type="Pfam" id="PF13601">
    <property type="entry name" value="HTH_34"/>
    <property type="match status" value="1"/>
</dbReference>
<dbReference type="STRING" id="331678.Cphamn1_1018"/>
<dbReference type="SUPFAM" id="SSF55785">
    <property type="entry name" value="PYP-like sensor domain (PAS domain)"/>
    <property type="match status" value="1"/>
</dbReference>
<dbReference type="eggNOG" id="COG4191">
    <property type="taxonomic scope" value="Bacteria"/>
</dbReference>
<dbReference type="PANTHER" id="PTHR37318:SF1">
    <property type="entry name" value="BSL7504 PROTEIN"/>
    <property type="match status" value="1"/>
</dbReference>
<feature type="coiled-coil region" evidence="1">
    <location>
        <begin position="50"/>
        <end position="77"/>
    </location>
</feature>
<dbReference type="Gene3D" id="1.10.10.10">
    <property type="entry name" value="Winged helix-like DNA-binding domain superfamily/Winged helix DNA-binding domain"/>
    <property type="match status" value="1"/>
</dbReference>
<evidence type="ECO:0000259" key="3">
    <source>
        <dbReference type="PROSITE" id="PS50112"/>
    </source>
</evidence>
<dbReference type="Pfam" id="PF13188">
    <property type="entry name" value="PAS_8"/>
    <property type="match status" value="1"/>
</dbReference>
<reference evidence="4" key="1">
    <citation type="submission" date="2008-06" db="EMBL/GenBank/DDBJ databases">
        <title>Complete sequence of Chlorobium phaeobacteroides BS1.</title>
        <authorList>
            <consortium name="US DOE Joint Genome Institute"/>
            <person name="Lucas S."/>
            <person name="Copeland A."/>
            <person name="Lapidus A."/>
            <person name="Glavina del Rio T."/>
            <person name="Dalin E."/>
            <person name="Tice H."/>
            <person name="Bruce D."/>
            <person name="Goodwin L."/>
            <person name="Pitluck S."/>
            <person name="Schmutz J."/>
            <person name="Larimer F."/>
            <person name="Land M."/>
            <person name="Hauser L."/>
            <person name="Kyrpides N."/>
            <person name="Ovchinnikova G."/>
            <person name="Li T."/>
            <person name="Liu Z."/>
            <person name="Zhao F."/>
            <person name="Overmann J."/>
            <person name="Bryant D.A."/>
            <person name="Richardson P."/>
        </authorList>
    </citation>
    <scope>NUCLEOTIDE SEQUENCE [LARGE SCALE GENOMIC DNA]</scope>
    <source>
        <strain evidence="4">BS1</strain>
    </source>
</reference>
<dbReference type="PANTHER" id="PTHR37318">
    <property type="entry name" value="BSL7504 PROTEIN"/>
    <property type="match status" value="1"/>
</dbReference>
<dbReference type="InterPro" id="IPR000014">
    <property type="entry name" value="PAS"/>
</dbReference>
<name>B3EQ27_CHLPB</name>
<accession>B3EQ27</accession>
<dbReference type="AlphaFoldDB" id="B3EQ27"/>
<sequence>MKKKRTISSDLAALRRQAEKLLDSSPQDTYDPSGSPEKMQKMIHELAVHQIELEMQMDELLQTRAELEESLESYADLYDFAPLGYLTLDRDGKILRANLTACTLFGIDRSRLVGDRFGRLVSAEDLPVFNAMLDRLFSRKVKAHGEVMLDKDSVSPAPFSDPSHSVSPAIKPHPVVRIDAVPGKNSETCRMVISDISMQKHIERENVSLQSQLLQARQAAESDSASTLRSEGDGRPDFNHHLLNKVIHARIRFSVLSYLSLVDKAYFVEIKNTMRTTDGNLSVHLRMLEMAGYITCDKEEEVPKPPTVCRITPLGREALWSYKACIGSFLGM</sequence>
<organism evidence="4">
    <name type="scientific">Chlorobium phaeobacteroides (strain BS1)</name>
    <dbReference type="NCBI Taxonomy" id="331678"/>
    <lineage>
        <taxon>Bacteria</taxon>
        <taxon>Pseudomonadati</taxon>
        <taxon>Chlorobiota</taxon>
        <taxon>Chlorobiia</taxon>
        <taxon>Chlorobiales</taxon>
        <taxon>Chlorobiaceae</taxon>
        <taxon>Chlorobium/Pelodictyon group</taxon>
        <taxon>Chlorobium</taxon>
    </lineage>
</organism>
<protein>
    <submittedName>
        <fullName evidence="4">Putative PAS/PAC sensor protein</fullName>
    </submittedName>
</protein>
<feature type="domain" description="PAS" evidence="3">
    <location>
        <begin position="70"/>
        <end position="140"/>
    </location>
</feature>
<dbReference type="InterPro" id="IPR036388">
    <property type="entry name" value="WH-like_DNA-bd_sf"/>
</dbReference>
<dbReference type="HOGENOM" id="CLU_841170_0_0_10"/>
<dbReference type="SMART" id="SM00091">
    <property type="entry name" value="PAS"/>
    <property type="match status" value="1"/>
</dbReference>
<dbReference type="InterPro" id="IPR035965">
    <property type="entry name" value="PAS-like_dom_sf"/>
</dbReference>
<dbReference type="EMBL" id="CP001101">
    <property type="protein sequence ID" value="ACE03959.1"/>
    <property type="molecule type" value="Genomic_DNA"/>
</dbReference>
<evidence type="ECO:0000313" key="4">
    <source>
        <dbReference type="EMBL" id="ACE03959.1"/>
    </source>
</evidence>
<dbReference type="eggNOG" id="COG1846">
    <property type="taxonomic scope" value="Bacteria"/>
</dbReference>
<evidence type="ECO:0000256" key="2">
    <source>
        <dbReference type="SAM" id="MobiDB-lite"/>
    </source>
</evidence>
<gene>
    <name evidence="4" type="ordered locus">Cphamn1_1018</name>
</gene>